<dbReference type="Gene3D" id="1.20.1290.10">
    <property type="entry name" value="AhpD-like"/>
    <property type="match status" value="2"/>
</dbReference>
<gene>
    <name evidence="2" type="ORF">SAMN05518846_103213</name>
</gene>
<name>A0A1I3R0I2_9BACL</name>
<dbReference type="PANTHER" id="PTHR33930">
    <property type="entry name" value="ALKYL HYDROPEROXIDE REDUCTASE AHPD"/>
    <property type="match status" value="1"/>
</dbReference>
<keyword evidence="2" id="KW-0560">Oxidoreductase</keyword>
<dbReference type="PANTHER" id="PTHR33930:SF2">
    <property type="entry name" value="BLR3452 PROTEIN"/>
    <property type="match status" value="1"/>
</dbReference>
<dbReference type="STRING" id="1884381.SAMN05518846_103213"/>
<accession>A0A1I3R0I2</accession>
<dbReference type="Proteomes" id="UP000198915">
    <property type="component" value="Unassembled WGS sequence"/>
</dbReference>
<dbReference type="RefSeq" id="WP_092267175.1">
    <property type="nucleotide sequence ID" value="NZ_FORT01000003.1"/>
</dbReference>
<dbReference type="InterPro" id="IPR003779">
    <property type="entry name" value="CMD-like"/>
</dbReference>
<keyword evidence="3" id="KW-1185">Reference proteome</keyword>
<dbReference type="Pfam" id="PF02627">
    <property type="entry name" value="CMD"/>
    <property type="match status" value="2"/>
</dbReference>
<evidence type="ECO:0000313" key="3">
    <source>
        <dbReference type="Proteomes" id="UP000198915"/>
    </source>
</evidence>
<dbReference type="SUPFAM" id="SSF69118">
    <property type="entry name" value="AhpD-like"/>
    <property type="match status" value="1"/>
</dbReference>
<protein>
    <submittedName>
        <fullName evidence="2">Uncharacterized conserved protein YurZ, alkylhydroperoxidase/carboxymuconolactone decarboxylase family</fullName>
    </submittedName>
</protein>
<evidence type="ECO:0000259" key="1">
    <source>
        <dbReference type="Pfam" id="PF02627"/>
    </source>
</evidence>
<dbReference type="AlphaFoldDB" id="A0A1I3R0I2"/>
<dbReference type="GO" id="GO:0051920">
    <property type="term" value="F:peroxiredoxin activity"/>
    <property type="evidence" value="ECO:0007669"/>
    <property type="project" value="InterPro"/>
</dbReference>
<reference evidence="3" key="1">
    <citation type="submission" date="2016-10" db="EMBL/GenBank/DDBJ databases">
        <authorList>
            <person name="Varghese N."/>
            <person name="Submissions S."/>
        </authorList>
    </citation>
    <scope>NUCLEOTIDE SEQUENCE [LARGE SCALE GENOMIC DNA]</scope>
    <source>
        <strain evidence="3">OK042</strain>
    </source>
</reference>
<dbReference type="EMBL" id="FORT01000003">
    <property type="protein sequence ID" value="SFJ38897.1"/>
    <property type="molecule type" value="Genomic_DNA"/>
</dbReference>
<dbReference type="InterPro" id="IPR029032">
    <property type="entry name" value="AhpD-like"/>
</dbReference>
<proteinExistence type="predicted"/>
<sequence length="256" mass="29001">MNEKLTPHQTAIKEAFIKERGYWSTEIWEDVLQLDPDFLKAYLKFSAVPFQKNHSHIDLKTKELIYIAFDVAATHMYQPGTRQHMENALGYGATPEEIMEVIELASVLGIHAATVASPILMEVLAENGTPVDAEMSPRQKELKQVFIDERGYWSEMWDSVLLLDPDFFEAYLEFSGVAFKHNHLDPKIREFICLTVDAAATHLYEPGIRVHMRNAIQYGATKEEIMEVLELASTLGIHAATVSVPILSRLVNKGNE</sequence>
<organism evidence="2 3">
    <name type="scientific">Brevibacillus centrosporus</name>
    <dbReference type="NCBI Taxonomy" id="54910"/>
    <lineage>
        <taxon>Bacteria</taxon>
        <taxon>Bacillati</taxon>
        <taxon>Bacillota</taxon>
        <taxon>Bacilli</taxon>
        <taxon>Bacillales</taxon>
        <taxon>Paenibacillaceae</taxon>
        <taxon>Brevibacillus</taxon>
    </lineage>
</organism>
<feature type="domain" description="Carboxymuconolactone decarboxylase-like" evidence="1">
    <location>
        <begin position="165"/>
        <end position="234"/>
    </location>
</feature>
<feature type="domain" description="Carboxymuconolactone decarboxylase-like" evidence="1">
    <location>
        <begin position="36"/>
        <end position="109"/>
    </location>
</feature>
<keyword evidence="2" id="KW-0575">Peroxidase</keyword>
<evidence type="ECO:0000313" key="2">
    <source>
        <dbReference type="EMBL" id="SFJ38897.1"/>
    </source>
</evidence>